<accession>A0ABT9XKP6</accession>
<protein>
    <submittedName>
        <fullName evidence="2">Uncharacterized protein</fullName>
    </submittedName>
</protein>
<reference evidence="2 3" key="1">
    <citation type="submission" date="2023-07" db="EMBL/GenBank/DDBJ databases">
        <title>Genomic Encyclopedia of Type Strains, Phase IV (KMG-IV): sequencing the most valuable type-strain genomes for metagenomic binning, comparative biology and taxonomic classification.</title>
        <authorList>
            <person name="Goeker M."/>
        </authorList>
    </citation>
    <scope>NUCLEOTIDE SEQUENCE [LARGE SCALE GENOMIC DNA]</scope>
    <source>
        <strain evidence="2 3">DSM 4006</strain>
    </source>
</reference>
<evidence type="ECO:0000313" key="2">
    <source>
        <dbReference type="EMBL" id="MDQ0190845.1"/>
    </source>
</evidence>
<gene>
    <name evidence="2" type="ORF">J2S03_002712</name>
</gene>
<keyword evidence="3" id="KW-1185">Reference proteome</keyword>
<dbReference type="EMBL" id="JAUSTP010000025">
    <property type="protein sequence ID" value="MDQ0190845.1"/>
    <property type="molecule type" value="Genomic_DNA"/>
</dbReference>
<comment type="caution">
    <text evidence="2">The sequence shown here is derived from an EMBL/GenBank/DDBJ whole genome shotgun (WGS) entry which is preliminary data.</text>
</comment>
<evidence type="ECO:0000313" key="3">
    <source>
        <dbReference type="Proteomes" id="UP001232973"/>
    </source>
</evidence>
<proteinExistence type="predicted"/>
<evidence type="ECO:0000256" key="1">
    <source>
        <dbReference type="SAM" id="MobiDB-lite"/>
    </source>
</evidence>
<sequence>MYRWRHLPICSMPGGGQQKEGDPLEVLHHQASQIPGGNCESIHWSDHKGLRCRARNTARVRHRAASSKHPNERSESGTLALPGCRLQRPGAPGGVRAVWPAFGHVLRVRQTGPPAYRCQVDGCVEQGLTVLFDNFYCEGVCSKVFAREERDCWRSSEDEPQQSLFIRTCMPPLLIPHEQLCLLSGSVCIRASVSRFH</sequence>
<organism evidence="2 3">
    <name type="scientific">Alicyclobacillus cycloheptanicus</name>
    <dbReference type="NCBI Taxonomy" id="1457"/>
    <lineage>
        <taxon>Bacteria</taxon>
        <taxon>Bacillati</taxon>
        <taxon>Bacillota</taxon>
        <taxon>Bacilli</taxon>
        <taxon>Bacillales</taxon>
        <taxon>Alicyclobacillaceae</taxon>
        <taxon>Alicyclobacillus</taxon>
    </lineage>
</organism>
<dbReference type="Proteomes" id="UP001232973">
    <property type="component" value="Unassembled WGS sequence"/>
</dbReference>
<name>A0ABT9XKP6_9BACL</name>
<feature type="region of interest" description="Disordered" evidence="1">
    <location>
        <begin position="60"/>
        <end position="83"/>
    </location>
</feature>